<dbReference type="EMBL" id="GBXM01074609">
    <property type="protein sequence ID" value="JAH33968.1"/>
    <property type="molecule type" value="Transcribed_RNA"/>
</dbReference>
<accession>A0A0E9S0B6</accession>
<reference evidence="1" key="1">
    <citation type="submission" date="2014-11" db="EMBL/GenBank/DDBJ databases">
        <authorList>
            <person name="Amaro Gonzalez C."/>
        </authorList>
    </citation>
    <scope>NUCLEOTIDE SEQUENCE</scope>
</reference>
<protein>
    <submittedName>
        <fullName evidence="1">Uncharacterized protein</fullName>
    </submittedName>
</protein>
<dbReference type="AlphaFoldDB" id="A0A0E9S0B6"/>
<proteinExistence type="predicted"/>
<sequence>MSQCLSQESMPVAALQYYTVSTFFPNSVSRLVTS</sequence>
<evidence type="ECO:0000313" key="1">
    <source>
        <dbReference type="EMBL" id="JAH33968.1"/>
    </source>
</evidence>
<name>A0A0E9S0B6_ANGAN</name>
<organism evidence="1">
    <name type="scientific">Anguilla anguilla</name>
    <name type="common">European freshwater eel</name>
    <name type="synonym">Muraena anguilla</name>
    <dbReference type="NCBI Taxonomy" id="7936"/>
    <lineage>
        <taxon>Eukaryota</taxon>
        <taxon>Metazoa</taxon>
        <taxon>Chordata</taxon>
        <taxon>Craniata</taxon>
        <taxon>Vertebrata</taxon>
        <taxon>Euteleostomi</taxon>
        <taxon>Actinopterygii</taxon>
        <taxon>Neopterygii</taxon>
        <taxon>Teleostei</taxon>
        <taxon>Anguilliformes</taxon>
        <taxon>Anguillidae</taxon>
        <taxon>Anguilla</taxon>
    </lineage>
</organism>
<reference evidence="1" key="2">
    <citation type="journal article" date="2015" name="Fish Shellfish Immunol.">
        <title>Early steps in the European eel (Anguilla anguilla)-Vibrio vulnificus interaction in the gills: Role of the RtxA13 toxin.</title>
        <authorList>
            <person name="Callol A."/>
            <person name="Pajuelo D."/>
            <person name="Ebbesson L."/>
            <person name="Teles M."/>
            <person name="MacKenzie S."/>
            <person name="Amaro C."/>
        </authorList>
    </citation>
    <scope>NUCLEOTIDE SEQUENCE</scope>
</reference>